<keyword evidence="1" id="KW-1015">Disulfide bond</keyword>
<evidence type="ECO:0000259" key="3">
    <source>
        <dbReference type="PROSITE" id="PS50027"/>
    </source>
</evidence>
<reference evidence="4 5" key="1">
    <citation type="submission" date="2024-05" db="EMBL/GenBank/DDBJ databases">
        <title>Genome sequencing and assembly of Indian major carp, Cirrhinus mrigala (Hamilton, 1822).</title>
        <authorList>
            <person name="Mohindra V."/>
            <person name="Chowdhury L.M."/>
            <person name="Lal K."/>
            <person name="Jena J.K."/>
        </authorList>
    </citation>
    <scope>NUCLEOTIDE SEQUENCE [LARGE SCALE GENOMIC DNA]</scope>
    <source>
        <strain evidence="4">CM1030</strain>
        <tissue evidence="4">Blood</tissue>
    </source>
</reference>
<keyword evidence="2" id="KW-0175">Coiled coil</keyword>
<evidence type="ECO:0000313" key="5">
    <source>
        <dbReference type="Proteomes" id="UP001529510"/>
    </source>
</evidence>
<organism evidence="4 5">
    <name type="scientific">Cirrhinus mrigala</name>
    <name type="common">Mrigala</name>
    <dbReference type="NCBI Taxonomy" id="683832"/>
    <lineage>
        <taxon>Eukaryota</taxon>
        <taxon>Metazoa</taxon>
        <taxon>Chordata</taxon>
        <taxon>Craniata</taxon>
        <taxon>Vertebrata</taxon>
        <taxon>Euteleostomi</taxon>
        <taxon>Actinopterygii</taxon>
        <taxon>Neopterygii</taxon>
        <taxon>Teleostei</taxon>
        <taxon>Ostariophysi</taxon>
        <taxon>Cypriniformes</taxon>
        <taxon>Cyprinidae</taxon>
        <taxon>Labeoninae</taxon>
        <taxon>Labeonini</taxon>
        <taxon>Cirrhinus</taxon>
    </lineage>
</organism>
<comment type="caution">
    <text evidence="1">Lacks conserved residue(s) required for the propagation of feature annotation.</text>
</comment>
<dbReference type="EMBL" id="JAMKFB020000025">
    <property type="protein sequence ID" value="KAL0154828.1"/>
    <property type="molecule type" value="Genomic_DNA"/>
</dbReference>
<dbReference type="CDD" id="cd00055">
    <property type="entry name" value="EGF_Lam"/>
    <property type="match status" value="1"/>
</dbReference>
<dbReference type="Proteomes" id="UP001529510">
    <property type="component" value="Unassembled WGS sequence"/>
</dbReference>
<comment type="caution">
    <text evidence="4">The sequence shown here is derived from an EMBL/GenBank/DDBJ whole genome shotgun (WGS) entry which is preliminary data.</text>
</comment>
<protein>
    <recommendedName>
        <fullName evidence="3">Laminin EGF-like domain-containing protein</fullName>
    </recommendedName>
</protein>
<evidence type="ECO:0000313" key="4">
    <source>
        <dbReference type="EMBL" id="KAL0154828.1"/>
    </source>
</evidence>
<evidence type="ECO:0000256" key="1">
    <source>
        <dbReference type="PROSITE-ProRule" id="PRU00460"/>
    </source>
</evidence>
<name>A0ABD0MZZ0_CIRMR</name>
<feature type="non-terminal residue" evidence="4">
    <location>
        <position position="1"/>
    </location>
</feature>
<keyword evidence="1" id="KW-0424">Laminin EGF-like domain</keyword>
<dbReference type="InterPro" id="IPR002049">
    <property type="entry name" value="LE_dom"/>
</dbReference>
<proteinExistence type="predicted"/>
<evidence type="ECO:0000256" key="2">
    <source>
        <dbReference type="SAM" id="Coils"/>
    </source>
</evidence>
<feature type="disulfide bond" evidence="1">
    <location>
        <begin position="7"/>
        <end position="16"/>
    </location>
</feature>
<feature type="coiled-coil region" evidence="2">
    <location>
        <begin position="104"/>
        <end position="166"/>
    </location>
</feature>
<dbReference type="PROSITE" id="PS01248">
    <property type="entry name" value="EGF_LAM_1"/>
    <property type="match status" value="1"/>
</dbReference>
<sequence length="250" mass="27902">VTGHCVCVEGVSGPRCDTCARGYTGEFPHCERCHQCFAEWDVIVGDLTNQTYRLVQKVNTIKATGITGPYQTTINNVESSANSIRNILAQNPATQPLTEIQGLLEQATALMAEMNTNLNLTEETLSEISSDNNSTDTKLNSLKEEAQKLEQTVKELLDQVEFVKNSDIRGARASVNRYYEQSQMAEIRVNASTVDPDNLVNQSATLRTETEDLMNQTKEEFIQRQDEYSKKLDNLAGQLETLDLSELSEK</sequence>
<dbReference type="AlphaFoldDB" id="A0ABD0MZZ0"/>
<feature type="non-terminal residue" evidence="4">
    <location>
        <position position="250"/>
    </location>
</feature>
<dbReference type="InterPro" id="IPR000742">
    <property type="entry name" value="EGF"/>
</dbReference>
<dbReference type="PROSITE" id="PS00022">
    <property type="entry name" value="EGF_1"/>
    <property type="match status" value="1"/>
</dbReference>
<dbReference type="PROSITE" id="PS50027">
    <property type="entry name" value="EGF_LAM_2"/>
    <property type="match status" value="1"/>
</dbReference>
<accession>A0ABD0MZZ0</accession>
<gene>
    <name evidence="4" type="ORF">M9458_049091</name>
</gene>
<keyword evidence="5" id="KW-1185">Reference proteome</keyword>
<feature type="domain" description="Laminin EGF-like" evidence="3">
    <location>
        <begin position="1"/>
        <end position="32"/>
    </location>
</feature>